<keyword evidence="7" id="KW-1185">Reference proteome</keyword>
<feature type="domain" description="NAB" evidence="5">
    <location>
        <begin position="10"/>
        <end position="91"/>
    </location>
</feature>
<evidence type="ECO:0000259" key="5">
    <source>
        <dbReference type="PROSITE" id="PS51774"/>
    </source>
</evidence>
<keyword evidence="1 3" id="KW-0175">Coiled coil</keyword>
<dbReference type="EMBL" id="JAAARO010000017">
    <property type="protein sequence ID" value="KAF5732703.1"/>
    <property type="molecule type" value="Genomic_DNA"/>
</dbReference>
<dbReference type="PROSITE" id="PS51774">
    <property type="entry name" value="NAB"/>
    <property type="match status" value="1"/>
</dbReference>
<dbReference type="OrthoDB" id="2019833at2759"/>
<evidence type="ECO:0000313" key="6">
    <source>
        <dbReference type="EMBL" id="KAF5732703.1"/>
    </source>
</evidence>
<feature type="coiled-coil region" evidence="3">
    <location>
        <begin position="180"/>
        <end position="214"/>
    </location>
</feature>
<evidence type="ECO:0000256" key="1">
    <source>
        <dbReference type="ARBA" id="ARBA00023054"/>
    </source>
</evidence>
<feature type="compositionally biased region" description="Acidic residues" evidence="4">
    <location>
        <begin position="128"/>
        <end position="146"/>
    </location>
</feature>
<evidence type="ECO:0000256" key="3">
    <source>
        <dbReference type="SAM" id="Coils"/>
    </source>
</evidence>
<dbReference type="InParanoid" id="A0A7J7CEZ3"/>
<proteinExistence type="inferred from homology"/>
<name>A0A7J7CEZ3_TRIWF</name>
<gene>
    <name evidence="6" type="ORF">HS088_TW17G00233</name>
</gene>
<protein>
    <recommendedName>
        <fullName evidence="5">NAB domain-containing protein</fullName>
    </recommendedName>
</protein>
<evidence type="ECO:0000313" key="7">
    <source>
        <dbReference type="Proteomes" id="UP000593562"/>
    </source>
</evidence>
<reference evidence="6 7" key="1">
    <citation type="journal article" date="2020" name="Nat. Commun.">
        <title>Genome of Tripterygium wilfordii and identification of cytochrome P450 involved in triptolide biosynthesis.</title>
        <authorList>
            <person name="Tu L."/>
            <person name="Su P."/>
            <person name="Zhang Z."/>
            <person name="Gao L."/>
            <person name="Wang J."/>
            <person name="Hu T."/>
            <person name="Zhou J."/>
            <person name="Zhang Y."/>
            <person name="Zhao Y."/>
            <person name="Liu Y."/>
            <person name="Song Y."/>
            <person name="Tong Y."/>
            <person name="Lu Y."/>
            <person name="Yang J."/>
            <person name="Xu C."/>
            <person name="Jia M."/>
            <person name="Peters R.J."/>
            <person name="Huang L."/>
            <person name="Gao W."/>
        </authorList>
    </citation>
    <scope>NUCLEOTIDE SEQUENCE [LARGE SCALE GENOMIC DNA]</scope>
    <source>
        <strain evidence="7">cv. XIE 37</strain>
        <tissue evidence="6">Leaf</tissue>
    </source>
</reference>
<dbReference type="GO" id="GO:0005774">
    <property type="term" value="C:vacuolar membrane"/>
    <property type="evidence" value="ECO:0007669"/>
    <property type="project" value="TreeGrafter"/>
</dbReference>
<feature type="region of interest" description="Disordered" evidence="4">
    <location>
        <begin position="127"/>
        <end position="146"/>
    </location>
</feature>
<dbReference type="Pfam" id="PF07765">
    <property type="entry name" value="KIP1"/>
    <property type="match status" value="1"/>
</dbReference>
<dbReference type="InterPro" id="IPR051861">
    <property type="entry name" value="NET_actin-binding_domain"/>
</dbReference>
<dbReference type="FunCoup" id="A0A7J7CEZ3">
    <property type="interactions" value="245"/>
</dbReference>
<sequence>MVEMIGKETSHWWWLETHKRSRRSMWLQSTLAELDRKTKGMLKLIEEDADSFAQRAEMYYKKRPELISMVEDFYRAHRSLAERYDLVKSDSGARLQKTFLSPISIMKSQSEKFRTIPGQIYRSFSENYDTEESAESELSEVDDPEPEDVVQIDDEREVEDDKLEIESQVFEGSRTRKVSGGICNDEVAKLREEIEKLKEENRIQRDQLLQKDEEKRDVIRHLSVAVDVLKEENLKLRKSIARDSPMKLSPFEFSKLKWNFFGRFASSQPVVLTL</sequence>
<dbReference type="Proteomes" id="UP000593562">
    <property type="component" value="Unassembled WGS sequence"/>
</dbReference>
<dbReference type="GO" id="GO:0003779">
    <property type="term" value="F:actin binding"/>
    <property type="evidence" value="ECO:0007669"/>
    <property type="project" value="InterPro"/>
</dbReference>
<organism evidence="6 7">
    <name type="scientific">Tripterygium wilfordii</name>
    <name type="common">Thunder God vine</name>
    <dbReference type="NCBI Taxonomy" id="458696"/>
    <lineage>
        <taxon>Eukaryota</taxon>
        <taxon>Viridiplantae</taxon>
        <taxon>Streptophyta</taxon>
        <taxon>Embryophyta</taxon>
        <taxon>Tracheophyta</taxon>
        <taxon>Spermatophyta</taxon>
        <taxon>Magnoliopsida</taxon>
        <taxon>eudicotyledons</taxon>
        <taxon>Gunneridae</taxon>
        <taxon>Pentapetalae</taxon>
        <taxon>rosids</taxon>
        <taxon>fabids</taxon>
        <taxon>Celastrales</taxon>
        <taxon>Celastraceae</taxon>
        <taxon>Tripterygium</taxon>
    </lineage>
</organism>
<dbReference type="PANTHER" id="PTHR32258:SF28">
    <property type="entry name" value="PROTEIN NETWORKED 3A-RELATED"/>
    <property type="match status" value="1"/>
</dbReference>
<dbReference type="PANTHER" id="PTHR32258">
    <property type="entry name" value="PROTEIN NETWORKED 4A"/>
    <property type="match status" value="1"/>
</dbReference>
<comment type="similarity">
    <text evidence="2">Belongs to the NET family.</text>
</comment>
<evidence type="ECO:0000256" key="2">
    <source>
        <dbReference type="ARBA" id="ARBA00038006"/>
    </source>
</evidence>
<accession>A0A7J7CEZ3</accession>
<dbReference type="AlphaFoldDB" id="A0A7J7CEZ3"/>
<evidence type="ECO:0000256" key="4">
    <source>
        <dbReference type="SAM" id="MobiDB-lite"/>
    </source>
</evidence>
<dbReference type="InterPro" id="IPR011684">
    <property type="entry name" value="NAB"/>
</dbReference>
<comment type="caution">
    <text evidence="6">The sequence shown here is derived from an EMBL/GenBank/DDBJ whole genome shotgun (WGS) entry which is preliminary data.</text>
</comment>